<gene>
    <name evidence="6" type="ORF">SPRG_09141</name>
</gene>
<dbReference type="STRING" id="695850.A0A067CFJ2"/>
<feature type="repeat" description="WD" evidence="4">
    <location>
        <begin position="454"/>
        <end position="495"/>
    </location>
</feature>
<feature type="repeat" description="WD" evidence="4">
    <location>
        <begin position="368"/>
        <end position="409"/>
    </location>
</feature>
<dbReference type="Gene3D" id="2.130.10.10">
    <property type="entry name" value="YVTN repeat-like/Quinoprotein amine dehydrogenase"/>
    <property type="match status" value="3"/>
</dbReference>
<dbReference type="InterPro" id="IPR051242">
    <property type="entry name" value="WD-EF-hand_domain"/>
</dbReference>
<feature type="domain" description="EF-hand" evidence="5">
    <location>
        <begin position="61"/>
        <end position="96"/>
    </location>
</feature>
<dbReference type="PROSITE" id="PS50082">
    <property type="entry name" value="WD_REPEATS_2"/>
    <property type="match status" value="5"/>
</dbReference>
<feature type="repeat" description="WD" evidence="4">
    <location>
        <begin position="647"/>
        <end position="687"/>
    </location>
</feature>
<dbReference type="Pfam" id="PF00400">
    <property type="entry name" value="WD40"/>
    <property type="match status" value="4"/>
</dbReference>
<evidence type="ECO:0000259" key="5">
    <source>
        <dbReference type="PROSITE" id="PS50222"/>
    </source>
</evidence>
<dbReference type="InterPro" id="IPR018247">
    <property type="entry name" value="EF_Hand_1_Ca_BS"/>
</dbReference>
<dbReference type="Proteomes" id="UP000030745">
    <property type="component" value="Unassembled WGS sequence"/>
</dbReference>
<accession>A0A067CFJ2</accession>
<dbReference type="InterPro" id="IPR001680">
    <property type="entry name" value="WD40_rpt"/>
</dbReference>
<dbReference type="InterPro" id="IPR015943">
    <property type="entry name" value="WD40/YVTN_repeat-like_dom_sf"/>
</dbReference>
<dbReference type="OMA" id="INIREPN"/>
<dbReference type="PROSITE" id="PS00018">
    <property type="entry name" value="EF_HAND_1"/>
    <property type="match status" value="1"/>
</dbReference>
<dbReference type="InterPro" id="IPR019775">
    <property type="entry name" value="WD40_repeat_CS"/>
</dbReference>
<dbReference type="RefSeq" id="XP_012203969.1">
    <property type="nucleotide sequence ID" value="XM_012348579.1"/>
</dbReference>
<sequence length="1149" mass="126500">MVGGPRPSEPPASNLGSISLNESMFKLSELMKLHGVFEQDSALTEKQFVLHFGSILGGDHWTPTQISQLFMKIDANSDGTVDWDEFTNFMFLNANATKDSSATTTAAFLPRDDYVAEETPVTTHRARDVFVAIETLPRSGQYLACTHGGVISTFAPTALAAPLQSFKTASARSKSDWISSMVYLRVSGKVAVASMEAGVVFYDLSTPDKKIVSKIPFSELEHATPLSLSTMIDEGSMRESLFIGDDVGFVTQIVFDEPTTWHVCDGEIGCHSDPTLEGCKISRIERHTDYISCLEFVSDLNCLVSASHDGSVKVVDITRGTLKRDFRQHRGAVYSFAWCKEPKLIASCGLERQVLLWSPYSIRLVGRLVGHTCSIKQVIWNAASYSLLSLGFDGLVRVWDVKNCKCNQVIEDASHERHKVSLLAFDARYKHLITASSALNDWPLHPMVGVQEALQPHEHPICKILFNPSFQQVVSIDTNAHVVLWNLLDGSMISNFDISDSTITAAALDESGRRLITGSHAGDDVKLWNFSNGSLLTTLKKEKDDHHLDALLRFNRAELDDDAGRVKLPPSLHTQSVQIPRVPRCIAPKSNEVTSVLSITTSIPFSSGRGFTQSKYIACTGWDRRVYLWNDSNATEYLRCMPEKKRATGHTDDVLSLTYCPPKSIATGGVDGCVILWGLNSGDVMHKFQFSSGIEALMYPPKLGLVVGVTTNATLLLINPRHTVVHATVDLREDDALCEVRVARCDVDGELLFTGLSNGHVQVFRLTCLPLLCVETVHAWTAHETSIAALDYVEMGTVLETFLLTTSAASMASIKLWTLGGCLIGLFGHDRWCLDDTQLRDCTYPRISRVSTCAATLGPPKAIALYQKELRGLRLNAPPAVGDVWFRKDELGLIGAVLTLTSVSRNKGNVEGYDNARSLTEMALSVLFDHAWHRHEFLSGLIGRIFLEDDDGPLFKVASASYVGSRWHIFDTDGIAHSLPAEKDVDPCLLKTPKSISLYRMLPPHPRVQFPNAPTRKIPDVPALPLTKATLSNPFAKTARVQMAVQHLKQHRFASPRTTAILASRVTQLSDECDAVKLRLPAMQSPTKPDKKARAAATRPELYPRLDARSVVAIDEAALGDYATLRATLARSPGRPFPRVATLDPPSMR</sequence>
<keyword evidence="1 4" id="KW-0853">WD repeat</keyword>
<dbReference type="SUPFAM" id="SSF47473">
    <property type="entry name" value="EF-hand"/>
    <property type="match status" value="1"/>
</dbReference>
<evidence type="ECO:0000256" key="2">
    <source>
        <dbReference type="ARBA" id="ARBA00022737"/>
    </source>
</evidence>
<name>A0A067CFJ2_SAPPC</name>
<dbReference type="OrthoDB" id="10251381at2759"/>
<keyword evidence="2" id="KW-0677">Repeat</keyword>
<evidence type="ECO:0000256" key="3">
    <source>
        <dbReference type="ARBA" id="ARBA00022837"/>
    </source>
</evidence>
<dbReference type="PANTHER" id="PTHR44324:SF4">
    <property type="entry name" value="WD40 REPEAT DOMAIN 95"/>
    <property type="match status" value="1"/>
</dbReference>
<dbReference type="PROSITE" id="PS50222">
    <property type="entry name" value="EF_HAND_2"/>
    <property type="match status" value="1"/>
</dbReference>
<evidence type="ECO:0000313" key="6">
    <source>
        <dbReference type="EMBL" id="KDO25311.1"/>
    </source>
</evidence>
<dbReference type="EMBL" id="KK583233">
    <property type="protein sequence ID" value="KDO25311.1"/>
    <property type="molecule type" value="Genomic_DNA"/>
</dbReference>
<dbReference type="KEGG" id="spar:SPRG_09141"/>
<evidence type="ECO:0000256" key="4">
    <source>
        <dbReference type="PROSITE-ProRule" id="PRU00221"/>
    </source>
</evidence>
<keyword evidence="3" id="KW-0106">Calcium</keyword>
<evidence type="ECO:0000256" key="1">
    <source>
        <dbReference type="ARBA" id="ARBA00022574"/>
    </source>
</evidence>
<dbReference type="Gene3D" id="1.10.238.10">
    <property type="entry name" value="EF-hand"/>
    <property type="match status" value="1"/>
</dbReference>
<organism evidence="6 7">
    <name type="scientific">Saprolegnia parasitica (strain CBS 223.65)</name>
    <dbReference type="NCBI Taxonomy" id="695850"/>
    <lineage>
        <taxon>Eukaryota</taxon>
        <taxon>Sar</taxon>
        <taxon>Stramenopiles</taxon>
        <taxon>Oomycota</taxon>
        <taxon>Saprolegniomycetes</taxon>
        <taxon>Saprolegniales</taxon>
        <taxon>Saprolegniaceae</taxon>
        <taxon>Saprolegnia</taxon>
    </lineage>
</organism>
<dbReference type="InterPro" id="IPR036322">
    <property type="entry name" value="WD40_repeat_dom_sf"/>
</dbReference>
<evidence type="ECO:0000313" key="7">
    <source>
        <dbReference type="Proteomes" id="UP000030745"/>
    </source>
</evidence>
<keyword evidence="7" id="KW-1185">Reference proteome</keyword>
<dbReference type="PROSITE" id="PS50294">
    <property type="entry name" value="WD_REPEATS_REGION"/>
    <property type="match status" value="1"/>
</dbReference>
<dbReference type="PROSITE" id="PS00678">
    <property type="entry name" value="WD_REPEATS_1"/>
    <property type="match status" value="2"/>
</dbReference>
<protein>
    <recommendedName>
        <fullName evidence="5">EF-hand domain-containing protein</fullName>
    </recommendedName>
</protein>
<feature type="repeat" description="WD" evidence="4">
    <location>
        <begin position="284"/>
        <end position="325"/>
    </location>
</feature>
<proteinExistence type="predicted"/>
<dbReference type="PANTHER" id="PTHR44324">
    <property type="entry name" value="WD40 REPEAT DOMAIN 95"/>
    <property type="match status" value="1"/>
</dbReference>
<reference evidence="6 7" key="1">
    <citation type="journal article" date="2013" name="PLoS Genet.">
        <title>Distinctive expansion of potential virulence genes in the genome of the oomycete fish pathogen Saprolegnia parasitica.</title>
        <authorList>
            <person name="Jiang R.H."/>
            <person name="de Bruijn I."/>
            <person name="Haas B.J."/>
            <person name="Belmonte R."/>
            <person name="Lobach L."/>
            <person name="Christie J."/>
            <person name="van den Ackerveken G."/>
            <person name="Bottin A."/>
            <person name="Bulone V."/>
            <person name="Diaz-Moreno S.M."/>
            <person name="Dumas B."/>
            <person name="Fan L."/>
            <person name="Gaulin E."/>
            <person name="Govers F."/>
            <person name="Grenville-Briggs L.J."/>
            <person name="Horner N.R."/>
            <person name="Levin J.Z."/>
            <person name="Mammella M."/>
            <person name="Meijer H.J."/>
            <person name="Morris P."/>
            <person name="Nusbaum C."/>
            <person name="Oome S."/>
            <person name="Phillips A.J."/>
            <person name="van Rooyen D."/>
            <person name="Rzeszutek E."/>
            <person name="Saraiva M."/>
            <person name="Secombes C.J."/>
            <person name="Seidl M.F."/>
            <person name="Snel B."/>
            <person name="Stassen J.H."/>
            <person name="Sykes S."/>
            <person name="Tripathy S."/>
            <person name="van den Berg H."/>
            <person name="Vega-Arreguin J.C."/>
            <person name="Wawra S."/>
            <person name="Young S.K."/>
            <person name="Zeng Q."/>
            <person name="Dieguez-Uribeondo J."/>
            <person name="Russ C."/>
            <person name="Tyler B.M."/>
            <person name="van West P."/>
        </authorList>
    </citation>
    <scope>NUCLEOTIDE SEQUENCE [LARGE SCALE GENOMIC DNA]</scope>
    <source>
        <strain evidence="6 7">CBS 223.65</strain>
    </source>
</reference>
<dbReference type="AlphaFoldDB" id="A0A067CFJ2"/>
<feature type="repeat" description="WD" evidence="4">
    <location>
        <begin position="326"/>
        <end position="358"/>
    </location>
</feature>
<dbReference type="InterPro" id="IPR011992">
    <property type="entry name" value="EF-hand-dom_pair"/>
</dbReference>
<dbReference type="SUPFAM" id="SSF50978">
    <property type="entry name" value="WD40 repeat-like"/>
    <property type="match status" value="2"/>
</dbReference>
<dbReference type="GeneID" id="24131334"/>
<dbReference type="SMART" id="SM00320">
    <property type="entry name" value="WD40"/>
    <property type="match status" value="9"/>
</dbReference>
<dbReference type="VEuPathDB" id="FungiDB:SPRG_09141"/>
<dbReference type="InterPro" id="IPR002048">
    <property type="entry name" value="EF_hand_dom"/>
</dbReference>
<dbReference type="GO" id="GO:0005509">
    <property type="term" value="F:calcium ion binding"/>
    <property type="evidence" value="ECO:0007669"/>
    <property type="project" value="InterPro"/>
</dbReference>